<dbReference type="STRING" id="1629334.Cva_00175"/>
<protein>
    <submittedName>
        <fullName evidence="1">Uncharacterized protein</fullName>
    </submittedName>
</protein>
<dbReference type="EMBL" id="BBVC01000007">
    <property type="protein sequence ID" value="GAO97539.1"/>
    <property type="molecule type" value="Genomic_DNA"/>
</dbReference>
<gene>
    <name evidence="1" type="ORF">Cva_00175</name>
</gene>
<reference evidence="1 2" key="1">
    <citation type="submission" date="2015-03" db="EMBL/GenBank/DDBJ databases">
        <title>Caedibacter varicaedens, whole genome shotgun sequence.</title>
        <authorList>
            <person name="Suzuki H."/>
            <person name="Dapper A.L."/>
            <person name="Gibson A.K."/>
            <person name="Jackson C."/>
            <person name="Lee H."/>
            <person name="Pejaver V.R."/>
            <person name="Doak T."/>
            <person name="Lynch M."/>
        </authorList>
    </citation>
    <scope>NUCLEOTIDE SEQUENCE [LARGE SCALE GENOMIC DNA]</scope>
</reference>
<dbReference type="AlphaFoldDB" id="A0A0K8MCD8"/>
<proteinExistence type="predicted"/>
<evidence type="ECO:0000313" key="2">
    <source>
        <dbReference type="Proteomes" id="UP000036771"/>
    </source>
</evidence>
<sequence>MVTIAFYRGLCKIISCVPIERNQLSFKYWFLQCIIGMNVKGGRLMMRYNFSYLVAATVLTVTIAQAESVKSGSKYPIIVEVYKGKNSTCDAKEGELTSAVSGVTKTYKSTKGDTFDKLKNAISQAVNTTMRGSGCELVGNAVTLEAGGTLNVPVDTMIVAYKDPFAAWKQDKKIVNPLPAVCKIQAGKTISLETRKSEGLRSIFGFSGDGGLGCK</sequence>
<accession>A0A0K8MCD8</accession>
<name>A0A0K8MCD8_9PROT</name>
<evidence type="ECO:0000313" key="1">
    <source>
        <dbReference type="EMBL" id="GAO97539.1"/>
    </source>
</evidence>
<organism evidence="1 2">
    <name type="scientific">Caedimonas varicaedens</name>
    <dbReference type="NCBI Taxonomy" id="1629334"/>
    <lineage>
        <taxon>Bacteria</taxon>
        <taxon>Pseudomonadati</taxon>
        <taxon>Pseudomonadota</taxon>
        <taxon>Alphaproteobacteria</taxon>
        <taxon>Holosporales</taxon>
        <taxon>Caedimonadaceae</taxon>
        <taxon>Caedimonas</taxon>
    </lineage>
</organism>
<comment type="caution">
    <text evidence="1">The sequence shown here is derived from an EMBL/GenBank/DDBJ whole genome shotgun (WGS) entry which is preliminary data.</text>
</comment>
<keyword evidence="2" id="KW-1185">Reference proteome</keyword>
<dbReference type="Proteomes" id="UP000036771">
    <property type="component" value="Unassembled WGS sequence"/>
</dbReference>